<evidence type="ECO:0008006" key="22">
    <source>
        <dbReference type="Google" id="ProtNLM"/>
    </source>
</evidence>
<dbReference type="EMBL" id="QXFX01000033">
    <property type="protein sequence ID" value="KAE9137323.1"/>
    <property type="molecule type" value="Genomic_DNA"/>
</dbReference>
<dbReference type="Proteomes" id="UP000433483">
    <property type="component" value="Unassembled WGS sequence"/>
</dbReference>
<proteinExistence type="predicted"/>
<evidence type="ECO:0000313" key="17">
    <source>
        <dbReference type="Proteomes" id="UP000441208"/>
    </source>
</evidence>
<evidence type="ECO:0000256" key="1">
    <source>
        <dbReference type="SAM" id="SignalP"/>
    </source>
</evidence>
<dbReference type="EMBL" id="QXFW01000030">
    <property type="protein sequence ID" value="KAE9029310.1"/>
    <property type="molecule type" value="Genomic_DNA"/>
</dbReference>
<dbReference type="EMBL" id="QXFY01001804">
    <property type="protein sequence ID" value="KAE9309107.1"/>
    <property type="molecule type" value="Genomic_DNA"/>
</dbReference>
<gene>
    <name evidence="10" type="ORF">PF001_g20560</name>
    <name evidence="9" type="ORF">PF002_g18010</name>
    <name evidence="7" type="ORF">PF004_g20180</name>
    <name evidence="8" type="ORF">PF005_g16541</name>
    <name evidence="5" type="ORF">PF006_g15462</name>
    <name evidence="4" type="ORF">PF007_g16659</name>
    <name evidence="11" type="ORF">PF008_g20797</name>
    <name evidence="2" type="ORF">PF009_g17192</name>
    <name evidence="6" type="ORF">PF010_g1375</name>
    <name evidence="3" type="ORF">PF011_g1170</name>
</gene>
<evidence type="ECO:0000313" key="13">
    <source>
        <dbReference type="Proteomes" id="UP000433483"/>
    </source>
</evidence>
<evidence type="ECO:0000313" key="5">
    <source>
        <dbReference type="EMBL" id="KAE9131625.1"/>
    </source>
</evidence>
<dbReference type="EMBL" id="QXGD01001154">
    <property type="protein sequence ID" value="KAE9213291.1"/>
    <property type="molecule type" value="Genomic_DNA"/>
</dbReference>
<dbReference type="EMBL" id="QXGE01001780">
    <property type="protein sequence ID" value="KAE9288351.1"/>
    <property type="molecule type" value="Genomic_DNA"/>
</dbReference>
<name>A0A6A3T7Z2_9STRA</name>
<evidence type="ECO:0000313" key="18">
    <source>
        <dbReference type="Proteomes" id="UP000460718"/>
    </source>
</evidence>
<keyword evidence="1" id="KW-0732">Signal</keyword>
<evidence type="ECO:0000313" key="10">
    <source>
        <dbReference type="EMBL" id="KAE9288351.1"/>
    </source>
</evidence>
<dbReference type="Pfam" id="PF01946">
    <property type="entry name" value="Thi4"/>
    <property type="match status" value="1"/>
</dbReference>
<accession>A0A6A3T7Z2</accession>
<feature type="signal peptide" evidence="1">
    <location>
        <begin position="1"/>
        <end position="23"/>
    </location>
</feature>
<evidence type="ECO:0000313" key="16">
    <source>
        <dbReference type="Proteomes" id="UP000440732"/>
    </source>
</evidence>
<evidence type="ECO:0000313" key="21">
    <source>
        <dbReference type="Proteomes" id="UP000488956"/>
    </source>
</evidence>
<dbReference type="InterPro" id="IPR036188">
    <property type="entry name" value="FAD/NAD-bd_sf"/>
</dbReference>
<dbReference type="Proteomes" id="UP000441208">
    <property type="component" value="Unassembled WGS sequence"/>
</dbReference>
<feature type="chain" id="PRO_5036166091" description="Glucose-methanol-choline oxidoreductase N-terminal domain-containing protein" evidence="1">
    <location>
        <begin position="24"/>
        <end position="55"/>
    </location>
</feature>
<dbReference type="EMBL" id="QXGC01001775">
    <property type="protein sequence ID" value="KAE9196286.1"/>
    <property type="molecule type" value="Genomic_DNA"/>
</dbReference>
<dbReference type="Gene3D" id="3.50.50.60">
    <property type="entry name" value="FAD/NAD(P)-binding domain"/>
    <property type="match status" value="1"/>
</dbReference>
<evidence type="ECO:0000313" key="11">
    <source>
        <dbReference type="EMBL" id="KAE9309107.1"/>
    </source>
</evidence>
<evidence type="ECO:0000313" key="7">
    <source>
        <dbReference type="EMBL" id="KAE9196286.1"/>
    </source>
</evidence>
<dbReference type="Proteomes" id="UP000440732">
    <property type="component" value="Unassembled WGS sequence"/>
</dbReference>
<evidence type="ECO:0000313" key="4">
    <source>
        <dbReference type="EMBL" id="KAE9097345.1"/>
    </source>
</evidence>
<evidence type="ECO:0000313" key="2">
    <source>
        <dbReference type="EMBL" id="KAE8932790.1"/>
    </source>
</evidence>
<keyword evidence="13" id="KW-1185">Reference proteome</keyword>
<dbReference type="Proteomes" id="UP000476176">
    <property type="component" value="Unassembled WGS sequence"/>
</dbReference>
<dbReference type="Proteomes" id="UP000488956">
    <property type="component" value="Unassembled WGS sequence"/>
</dbReference>
<dbReference type="SUPFAM" id="SSF51905">
    <property type="entry name" value="FAD/NAD(P)-binding domain"/>
    <property type="match status" value="1"/>
</dbReference>
<organism evidence="5 16">
    <name type="scientific">Phytophthora fragariae</name>
    <dbReference type="NCBI Taxonomy" id="53985"/>
    <lineage>
        <taxon>Eukaryota</taxon>
        <taxon>Sar</taxon>
        <taxon>Stramenopiles</taxon>
        <taxon>Oomycota</taxon>
        <taxon>Peronosporomycetes</taxon>
        <taxon>Peronosporales</taxon>
        <taxon>Peronosporaceae</taxon>
        <taxon>Phytophthora</taxon>
    </lineage>
</organism>
<dbReference type="Proteomes" id="UP000460718">
    <property type="component" value="Unassembled WGS sequence"/>
</dbReference>
<evidence type="ECO:0000313" key="19">
    <source>
        <dbReference type="Proteomes" id="UP000476176"/>
    </source>
</evidence>
<reference evidence="12 13" key="1">
    <citation type="submission" date="2018-08" db="EMBL/GenBank/DDBJ databases">
        <title>Genomic investigation of the strawberry pathogen Phytophthora fragariae indicates pathogenicity is determined by transcriptional variation in three key races.</title>
        <authorList>
            <person name="Adams T.M."/>
            <person name="Armitage A.D."/>
            <person name="Sobczyk M.K."/>
            <person name="Bates H.J."/>
            <person name="Dunwell J.M."/>
            <person name="Nellist C.F."/>
            <person name="Harrison R.J."/>
        </authorList>
    </citation>
    <scope>NUCLEOTIDE SEQUENCE [LARGE SCALE GENOMIC DNA]</scope>
    <source>
        <strain evidence="10 14">A4</strain>
        <strain evidence="9 15">BC-1</strain>
        <strain evidence="7 19">BC-23</strain>
        <strain evidence="8 13">NOV-27</strain>
        <strain evidence="5 16">NOV-5</strain>
        <strain evidence="4 17">NOV-71</strain>
        <strain evidence="11 20">NOV-77</strain>
        <strain evidence="2 12">NOV-9</strain>
        <strain evidence="6 21">ONT-3</strain>
        <strain evidence="3 18">SCRP245</strain>
    </source>
</reference>
<dbReference type="AlphaFoldDB" id="A0A6A3T7Z2"/>
<evidence type="ECO:0000313" key="9">
    <source>
        <dbReference type="EMBL" id="KAE9213291.1"/>
    </source>
</evidence>
<dbReference type="EMBL" id="QXGB01001088">
    <property type="protein sequence ID" value="KAE9197355.1"/>
    <property type="molecule type" value="Genomic_DNA"/>
</dbReference>
<evidence type="ECO:0000313" key="12">
    <source>
        <dbReference type="Proteomes" id="UP000429523"/>
    </source>
</evidence>
<evidence type="ECO:0000313" key="6">
    <source>
        <dbReference type="EMBL" id="KAE9137323.1"/>
    </source>
</evidence>
<evidence type="ECO:0000313" key="14">
    <source>
        <dbReference type="Proteomes" id="UP000437068"/>
    </source>
</evidence>
<evidence type="ECO:0000313" key="3">
    <source>
        <dbReference type="EMBL" id="KAE9029310.1"/>
    </source>
</evidence>
<dbReference type="Proteomes" id="UP000440367">
    <property type="component" value="Unassembled WGS sequence"/>
</dbReference>
<evidence type="ECO:0000313" key="20">
    <source>
        <dbReference type="Proteomes" id="UP000486351"/>
    </source>
</evidence>
<evidence type="ECO:0000313" key="8">
    <source>
        <dbReference type="EMBL" id="KAE9197355.1"/>
    </source>
</evidence>
<sequence length="55" mass="5626">MRVPSFLACTSLALSSSNLIVDADTFDVVVVGSGPGGLVAAEYLSRDPNVKCADP</sequence>
<dbReference type="Proteomes" id="UP000486351">
    <property type="component" value="Unassembled WGS sequence"/>
</dbReference>
<comment type="caution">
    <text evidence="5">The sequence shown here is derived from an EMBL/GenBank/DDBJ whole genome shotgun (WGS) entry which is preliminary data.</text>
</comment>
<dbReference type="Proteomes" id="UP000429523">
    <property type="component" value="Unassembled WGS sequence"/>
</dbReference>
<dbReference type="EMBL" id="QXFZ01001084">
    <property type="protein sequence ID" value="KAE9097345.1"/>
    <property type="molecule type" value="Genomic_DNA"/>
</dbReference>
<dbReference type="Proteomes" id="UP000437068">
    <property type="component" value="Unassembled WGS sequence"/>
</dbReference>
<protein>
    <recommendedName>
        <fullName evidence="22">Glucose-methanol-choline oxidoreductase N-terminal domain-containing protein</fullName>
    </recommendedName>
</protein>
<evidence type="ECO:0000313" key="15">
    <source>
        <dbReference type="Proteomes" id="UP000440367"/>
    </source>
</evidence>
<dbReference type="EMBL" id="QXGF01001079">
    <property type="protein sequence ID" value="KAE8932790.1"/>
    <property type="molecule type" value="Genomic_DNA"/>
</dbReference>
<dbReference type="EMBL" id="QXGA01001022">
    <property type="protein sequence ID" value="KAE9131625.1"/>
    <property type="molecule type" value="Genomic_DNA"/>
</dbReference>